<dbReference type="Gene3D" id="3.40.50.300">
    <property type="entry name" value="P-loop containing nucleotide triphosphate hydrolases"/>
    <property type="match status" value="1"/>
</dbReference>
<evidence type="ECO:0000313" key="4">
    <source>
        <dbReference type="Proteomes" id="UP000297890"/>
    </source>
</evidence>
<dbReference type="Pfam" id="PF00176">
    <property type="entry name" value="SNF2-rel_dom"/>
    <property type="match status" value="1"/>
</dbReference>
<dbReference type="GO" id="GO:0005524">
    <property type="term" value="F:ATP binding"/>
    <property type="evidence" value="ECO:0007669"/>
    <property type="project" value="InterPro"/>
</dbReference>
<dbReference type="AlphaFoldDB" id="A0A4Z0F6X8"/>
<dbReference type="RefSeq" id="WP_135282983.1">
    <property type="nucleotide sequence ID" value="NZ_SRIO01000049.1"/>
</dbReference>
<evidence type="ECO:0000313" key="3">
    <source>
        <dbReference type="EMBL" id="TFZ80907.1"/>
    </source>
</evidence>
<sequence>MKKKPIEFIPRPGQQELINHLIENKRSAIYATVGAGKTVNGLTVLTTLELIEDVLPALIVGPKPVLEAVWVAETQKFNHTKGLRCQVIAGSQNQRLAQMRADADIHLINYENLDWLLTELRRARGGVKWKTLILDESVKIKGFRRSGGTKQGRAAVLLSMAIDRVHLLSGLPAPRSIEDLWAQMYVIDRGASLGETIEQFRMDYMRQINNVKSPKGEDEGGKRRKFGGKWVPVKGAVEKVRDRIKHVCYFDDVLKREGVPDPYIIDTPVELPHSVRKLYTSIETGVFDEDIRPETAGSRTSALIQVAAGFRYTEDGSTTWYHDAKMDAIEDIMEGAPDENIIIAYLFKAQLEQLRRRFGKLLVDIKEGDGIDSNKDKWNAGRIKLLAMQQQSTAEGLNLQEGGRRVIWLTAWYDLNAWVQLNGRVAPLRQKQAGLNRDVYIHRL</sequence>
<dbReference type="SUPFAM" id="SSF52540">
    <property type="entry name" value="P-loop containing nucleoside triphosphate hydrolases"/>
    <property type="match status" value="2"/>
</dbReference>
<dbReference type="Proteomes" id="UP000297890">
    <property type="component" value="Unassembled WGS sequence"/>
</dbReference>
<dbReference type="GO" id="GO:0004386">
    <property type="term" value="F:helicase activity"/>
    <property type="evidence" value="ECO:0007669"/>
    <property type="project" value="UniProtKB-KW"/>
</dbReference>
<dbReference type="PANTHER" id="PTHR45629:SF7">
    <property type="entry name" value="DNA EXCISION REPAIR PROTEIN ERCC-6-RELATED"/>
    <property type="match status" value="1"/>
</dbReference>
<proteinExistence type="predicted"/>
<keyword evidence="1 3" id="KW-0067">ATP-binding</keyword>
<name>A0A4Z0F6X8_9GAMM</name>
<comment type="caution">
    <text evidence="3">The sequence shown here is derived from an EMBL/GenBank/DDBJ whole genome shotgun (WGS) entry which is preliminary data.</text>
</comment>
<reference evidence="3 4" key="1">
    <citation type="journal article" date="2019" name="ISME J.">
        <title>Candidatus Macondimonas diazotrophica, a novel gammaproteobacterial genus dominating crude-oil-contaminated coastal sediments.</title>
        <authorList>
            <person name="Karthikeyan S."/>
            <person name="Konstantinidis K."/>
        </authorList>
    </citation>
    <scope>NUCLEOTIDE SEQUENCE [LARGE SCALE GENOMIC DNA]</scope>
    <source>
        <strain evidence="3 4">KTK01</strain>
    </source>
</reference>
<keyword evidence="1 3" id="KW-0347">Helicase</keyword>
<feature type="non-terminal residue" evidence="3">
    <location>
        <position position="444"/>
    </location>
</feature>
<dbReference type="PANTHER" id="PTHR45629">
    <property type="entry name" value="SNF2/RAD54 FAMILY MEMBER"/>
    <property type="match status" value="1"/>
</dbReference>
<evidence type="ECO:0000256" key="1">
    <source>
        <dbReference type="ARBA" id="ARBA00022806"/>
    </source>
</evidence>
<feature type="domain" description="Helicase ATP-binding" evidence="2">
    <location>
        <begin position="6"/>
        <end position="200"/>
    </location>
</feature>
<dbReference type="EMBL" id="SRIO01000049">
    <property type="protein sequence ID" value="TFZ80907.1"/>
    <property type="molecule type" value="Genomic_DNA"/>
</dbReference>
<protein>
    <submittedName>
        <fullName evidence="3">DEAD/DEAH box helicase</fullName>
    </submittedName>
</protein>
<keyword evidence="1 3" id="KW-0378">Hydrolase</keyword>
<dbReference type="InterPro" id="IPR038718">
    <property type="entry name" value="SNF2-like_sf"/>
</dbReference>
<dbReference type="SMART" id="SM00487">
    <property type="entry name" value="DEXDc"/>
    <property type="match status" value="1"/>
</dbReference>
<dbReference type="Gene3D" id="3.40.50.10810">
    <property type="entry name" value="Tandem AAA-ATPase domain"/>
    <property type="match status" value="1"/>
</dbReference>
<gene>
    <name evidence="3" type="ORF">E4680_13690</name>
</gene>
<keyword evidence="1 3" id="KW-0547">Nucleotide-binding</keyword>
<dbReference type="OrthoDB" id="9760715at2"/>
<dbReference type="InterPro" id="IPR014001">
    <property type="entry name" value="Helicase_ATP-bd"/>
</dbReference>
<accession>A0A4Z0F6X8</accession>
<dbReference type="InterPro" id="IPR050496">
    <property type="entry name" value="SNF2_RAD54_helicase_repair"/>
</dbReference>
<keyword evidence="4" id="KW-1185">Reference proteome</keyword>
<dbReference type="InterPro" id="IPR027417">
    <property type="entry name" value="P-loop_NTPase"/>
</dbReference>
<dbReference type="InterPro" id="IPR000330">
    <property type="entry name" value="SNF2_N"/>
</dbReference>
<organism evidence="3 4">
    <name type="scientific">Candidatus Macondimonas diazotrophica</name>
    <dbReference type="NCBI Taxonomy" id="2305248"/>
    <lineage>
        <taxon>Bacteria</taxon>
        <taxon>Pseudomonadati</taxon>
        <taxon>Pseudomonadota</taxon>
        <taxon>Gammaproteobacteria</taxon>
        <taxon>Chromatiales</taxon>
        <taxon>Ectothiorhodospiraceae</taxon>
        <taxon>Candidatus Macondimonas</taxon>
    </lineage>
</organism>
<evidence type="ECO:0000259" key="2">
    <source>
        <dbReference type="SMART" id="SM00487"/>
    </source>
</evidence>